<dbReference type="InterPro" id="IPR003777">
    <property type="entry name" value="XdhC_CoxI"/>
</dbReference>
<evidence type="ECO:0000313" key="3">
    <source>
        <dbReference type="EMBL" id="TFZ82680.1"/>
    </source>
</evidence>
<dbReference type="PANTHER" id="PTHR30388">
    <property type="entry name" value="ALDEHYDE OXIDOREDUCTASE MOLYBDENUM COFACTOR ASSEMBLY PROTEIN"/>
    <property type="match status" value="1"/>
</dbReference>
<organism evidence="3 4">
    <name type="scientific">Candidatus Macondimonas diazotrophica</name>
    <dbReference type="NCBI Taxonomy" id="2305248"/>
    <lineage>
        <taxon>Bacteria</taxon>
        <taxon>Pseudomonadati</taxon>
        <taxon>Pseudomonadota</taxon>
        <taxon>Gammaproteobacteria</taxon>
        <taxon>Chromatiales</taxon>
        <taxon>Ectothiorhodospiraceae</taxon>
        <taxon>Candidatus Macondimonas</taxon>
    </lineage>
</organism>
<sequence length="264" mass="27918">MPDWLTALVTQTGTRQACAVATVVSIEGSVSAHVGAKAVFDNHGRLLAGWVGGGCAQGRVAEAAVETLKDGQGRLLALDLRSEVLGVGMPCGGEMTVFVDPIRPSPMLWIIGDGPLAESLCTQAAQVGFTVSVLDVRAEPSRFPAAFNVVNDDPAYARLKEADAQDYLIIATQHKGDHLILREVLARSFAYVGLIASRHRAGLMRDDLMQSGLSPARWAHLRAPAGLDLGARMPAEIATAVIAELLAVRNGHSGQPRSIIKSDL</sequence>
<evidence type="ECO:0000259" key="2">
    <source>
        <dbReference type="Pfam" id="PF13478"/>
    </source>
</evidence>
<dbReference type="EMBL" id="SRIO01000007">
    <property type="protein sequence ID" value="TFZ82680.1"/>
    <property type="molecule type" value="Genomic_DNA"/>
</dbReference>
<feature type="domain" description="XdhC Rossmann" evidence="2">
    <location>
        <begin position="108"/>
        <end position="245"/>
    </location>
</feature>
<gene>
    <name evidence="3" type="ORF">E4680_06860</name>
</gene>
<feature type="domain" description="XdhC- CoxI" evidence="1">
    <location>
        <begin position="15"/>
        <end position="76"/>
    </location>
</feature>
<dbReference type="InterPro" id="IPR052698">
    <property type="entry name" value="MoCofactor_Util/Proc"/>
</dbReference>
<comment type="caution">
    <text evidence="3">The sequence shown here is derived from an EMBL/GenBank/DDBJ whole genome shotgun (WGS) entry which is preliminary data.</text>
</comment>
<dbReference type="Pfam" id="PF13478">
    <property type="entry name" value="XdhC_C"/>
    <property type="match status" value="1"/>
</dbReference>
<reference evidence="3 4" key="1">
    <citation type="journal article" date="2019" name="ISME J.">
        <title>Candidatus Macondimonas diazotrophica, a novel gammaproteobacterial genus dominating crude-oil-contaminated coastal sediments.</title>
        <authorList>
            <person name="Karthikeyan S."/>
            <person name="Konstantinidis K."/>
        </authorList>
    </citation>
    <scope>NUCLEOTIDE SEQUENCE [LARGE SCALE GENOMIC DNA]</scope>
    <source>
        <strain evidence="3 4">KTK01</strain>
    </source>
</reference>
<proteinExistence type="predicted"/>
<dbReference type="AlphaFoldDB" id="A0A4Z0FA28"/>
<evidence type="ECO:0000259" key="1">
    <source>
        <dbReference type="Pfam" id="PF02625"/>
    </source>
</evidence>
<evidence type="ECO:0000313" key="4">
    <source>
        <dbReference type="Proteomes" id="UP000297890"/>
    </source>
</evidence>
<protein>
    <submittedName>
        <fullName evidence="3">XdhC family protein</fullName>
    </submittedName>
</protein>
<dbReference type="RefSeq" id="WP_135281667.1">
    <property type="nucleotide sequence ID" value="NZ_SRIO01000007.1"/>
</dbReference>
<accession>A0A4Z0FA28</accession>
<dbReference type="Proteomes" id="UP000297890">
    <property type="component" value="Unassembled WGS sequence"/>
</dbReference>
<name>A0A4Z0FA28_9GAMM</name>
<dbReference type="Pfam" id="PF02625">
    <property type="entry name" value="XdhC_CoxI"/>
    <property type="match status" value="1"/>
</dbReference>
<dbReference type="OrthoDB" id="9815497at2"/>
<dbReference type="InterPro" id="IPR027051">
    <property type="entry name" value="XdhC_Rossmann_dom"/>
</dbReference>
<keyword evidence="4" id="KW-1185">Reference proteome</keyword>
<dbReference type="Gene3D" id="3.40.50.720">
    <property type="entry name" value="NAD(P)-binding Rossmann-like Domain"/>
    <property type="match status" value="1"/>
</dbReference>
<dbReference type="PANTHER" id="PTHR30388:SF6">
    <property type="entry name" value="XANTHINE DEHYDROGENASE SUBUNIT A-RELATED"/>
    <property type="match status" value="1"/>
</dbReference>